<dbReference type="AlphaFoldDB" id="A0A2G5BL52"/>
<dbReference type="OrthoDB" id="2342176at2759"/>
<gene>
    <name evidence="2" type="ORF">COEREDRAFT_84355</name>
</gene>
<dbReference type="PROSITE" id="PS51257">
    <property type="entry name" value="PROKAR_LIPOPROTEIN"/>
    <property type="match status" value="1"/>
</dbReference>
<dbReference type="STRING" id="763665.A0A2G5BL52"/>
<reference evidence="2 3" key="1">
    <citation type="journal article" date="2015" name="Genome Biol. Evol.">
        <title>Phylogenomic analyses indicate that early fungi evolved digesting cell walls of algal ancestors of land plants.</title>
        <authorList>
            <person name="Chang Y."/>
            <person name="Wang S."/>
            <person name="Sekimoto S."/>
            <person name="Aerts A.L."/>
            <person name="Choi C."/>
            <person name="Clum A."/>
            <person name="LaButti K.M."/>
            <person name="Lindquist E.A."/>
            <person name="Yee Ngan C."/>
            <person name="Ohm R.A."/>
            <person name="Salamov A.A."/>
            <person name="Grigoriev I.V."/>
            <person name="Spatafora J.W."/>
            <person name="Berbee M.L."/>
        </authorList>
    </citation>
    <scope>NUCLEOTIDE SEQUENCE [LARGE SCALE GENOMIC DNA]</scope>
    <source>
        <strain evidence="2 3">NRRL 1564</strain>
    </source>
</reference>
<evidence type="ECO:0000313" key="2">
    <source>
        <dbReference type="EMBL" id="PIA19744.1"/>
    </source>
</evidence>
<evidence type="ECO:0000256" key="1">
    <source>
        <dbReference type="SAM" id="SignalP"/>
    </source>
</evidence>
<keyword evidence="1" id="KW-0732">Signal</keyword>
<dbReference type="EMBL" id="KZ303486">
    <property type="protein sequence ID" value="PIA19744.1"/>
    <property type="molecule type" value="Genomic_DNA"/>
</dbReference>
<accession>A0A2G5BL52</accession>
<protein>
    <submittedName>
        <fullName evidence="2">Uncharacterized protein</fullName>
    </submittedName>
</protein>
<proteinExistence type="predicted"/>
<dbReference type="PANTHER" id="PTHR36182:SF1">
    <property type="entry name" value="PROTEIN, PUTATIVE (AFU_ORTHOLOGUE AFUA_6G10930)-RELATED"/>
    <property type="match status" value="1"/>
</dbReference>
<evidence type="ECO:0000313" key="3">
    <source>
        <dbReference type="Proteomes" id="UP000242474"/>
    </source>
</evidence>
<feature type="chain" id="PRO_5013767738" evidence="1">
    <location>
        <begin position="20"/>
        <end position="229"/>
    </location>
</feature>
<sequence length="229" mass="25140">MAKLLAFVIGAFIITIACAHMELIKPCPWYNANGIACPQLPPGKSIDWNVNAPIASNGMKLQPLCKYQTPWPTPAASWTAGQTITAQFSAHGTRHDGGHCEWSLSYDQAQTFVVIHRRLSHCFYEDSGDMVTNYTFTLPADVPAGDSVVFAWSWVNAMGNREFYMNCADVTIAGSTSTSFTGPQMTILNYPGYPIVPEFKGNYSVGLSYYENAPLITVKSSAHNSMHIQ</sequence>
<organism evidence="2 3">
    <name type="scientific">Coemansia reversa (strain ATCC 12441 / NRRL 1564)</name>
    <dbReference type="NCBI Taxonomy" id="763665"/>
    <lineage>
        <taxon>Eukaryota</taxon>
        <taxon>Fungi</taxon>
        <taxon>Fungi incertae sedis</taxon>
        <taxon>Zoopagomycota</taxon>
        <taxon>Kickxellomycotina</taxon>
        <taxon>Kickxellomycetes</taxon>
        <taxon>Kickxellales</taxon>
        <taxon>Kickxellaceae</taxon>
        <taxon>Coemansia</taxon>
    </lineage>
</organism>
<feature type="signal peptide" evidence="1">
    <location>
        <begin position="1"/>
        <end position="19"/>
    </location>
</feature>
<dbReference type="Proteomes" id="UP000242474">
    <property type="component" value="Unassembled WGS sequence"/>
</dbReference>
<keyword evidence="3" id="KW-1185">Reference proteome</keyword>
<name>A0A2G5BL52_COERN</name>
<dbReference type="PANTHER" id="PTHR36182">
    <property type="entry name" value="PROTEIN, PUTATIVE (AFU_ORTHOLOGUE AFUA_6G10930)-RELATED"/>
    <property type="match status" value="1"/>
</dbReference>
<dbReference type="Gene3D" id="2.70.50.70">
    <property type="match status" value="1"/>
</dbReference>